<reference evidence="1 2" key="1">
    <citation type="submission" date="2016-10" db="EMBL/GenBank/DDBJ databases">
        <authorList>
            <person name="de Groot N.N."/>
        </authorList>
    </citation>
    <scope>NUCLEOTIDE SEQUENCE [LARGE SCALE GENOMIC DNA]</scope>
    <source>
        <strain evidence="1 2">AR67</strain>
    </source>
</reference>
<gene>
    <name evidence="1" type="ORF">SAMN02910406_02351</name>
</gene>
<dbReference type="EMBL" id="FOKQ01000020">
    <property type="protein sequence ID" value="SFC76900.1"/>
    <property type="molecule type" value="Genomic_DNA"/>
</dbReference>
<evidence type="ECO:0000313" key="1">
    <source>
        <dbReference type="EMBL" id="SFC76900.1"/>
    </source>
</evidence>
<dbReference type="RefSeq" id="WP_074962016.1">
    <property type="nucleotide sequence ID" value="NZ_FOKQ01000020.1"/>
</dbReference>
<name>A0A1I1M5G5_RUMAL</name>
<accession>A0A1I1M5G5</accession>
<dbReference type="OrthoDB" id="9769871at2"/>
<dbReference type="Proteomes" id="UP000182192">
    <property type="component" value="Unassembled WGS sequence"/>
</dbReference>
<evidence type="ECO:0000313" key="2">
    <source>
        <dbReference type="Proteomes" id="UP000182192"/>
    </source>
</evidence>
<sequence length="84" mass="9794">MDFYDVTKNPYIVLKDVGSYQCLAGLLGETLDHKWEENTCADLKSTFFKFCRHCRSTLKITDIRDLSEAFLMYISKFSDKDHSV</sequence>
<proteinExistence type="predicted"/>
<dbReference type="AlphaFoldDB" id="A0A1I1M5G5"/>
<organism evidence="1 2">
    <name type="scientific">Ruminococcus albus</name>
    <dbReference type="NCBI Taxonomy" id="1264"/>
    <lineage>
        <taxon>Bacteria</taxon>
        <taxon>Bacillati</taxon>
        <taxon>Bacillota</taxon>
        <taxon>Clostridia</taxon>
        <taxon>Eubacteriales</taxon>
        <taxon>Oscillospiraceae</taxon>
        <taxon>Ruminococcus</taxon>
    </lineage>
</organism>
<protein>
    <submittedName>
        <fullName evidence="1">Uncharacterized protein</fullName>
    </submittedName>
</protein>